<protein>
    <submittedName>
        <fullName evidence="1">Uncharacterized protein</fullName>
    </submittedName>
</protein>
<keyword evidence="2" id="KW-1185">Reference proteome</keyword>
<sequence>MGVPRTLRPGTWDHLMPRDPSISYHQIQERISNRIYKEDSPVCHGKESCRCRVVSDLGCLPTSGNGAFTEAHRPTLPPRLGRSAMRALYSHDCEPWKVGEEEKARSDCEGSDVRGRLSSLCEPGIALDPLEFPCSRPFHRTLVVACTPRDVSAKKAGFSCRSPLRLSRRKGCFFPIQAPSFDIYVMS</sequence>
<evidence type="ECO:0000313" key="1">
    <source>
        <dbReference type="EMBL" id="KAJ8511064.1"/>
    </source>
</evidence>
<dbReference type="Proteomes" id="UP001222027">
    <property type="component" value="Unassembled WGS sequence"/>
</dbReference>
<gene>
    <name evidence="1" type="ORF">OPV22_001498</name>
</gene>
<reference evidence="1 2" key="1">
    <citation type="submission" date="2022-12" db="EMBL/GenBank/DDBJ databases">
        <title>Chromosome-scale assembly of the Ensete ventricosum genome.</title>
        <authorList>
            <person name="Dussert Y."/>
            <person name="Stocks J."/>
            <person name="Wendawek A."/>
            <person name="Woldeyes F."/>
            <person name="Nichols R.A."/>
            <person name="Borrell J.S."/>
        </authorList>
    </citation>
    <scope>NUCLEOTIDE SEQUENCE [LARGE SCALE GENOMIC DNA]</scope>
    <source>
        <strain evidence="2">cv. Maze</strain>
        <tissue evidence="1">Seeds</tissue>
    </source>
</reference>
<organism evidence="1 2">
    <name type="scientific">Ensete ventricosum</name>
    <name type="common">Abyssinian banana</name>
    <name type="synonym">Musa ensete</name>
    <dbReference type="NCBI Taxonomy" id="4639"/>
    <lineage>
        <taxon>Eukaryota</taxon>
        <taxon>Viridiplantae</taxon>
        <taxon>Streptophyta</taxon>
        <taxon>Embryophyta</taxon>
        <taxon>Tracheophyta</taxon>
        <taxon>Spermatophyta</taxon>
        <taxon>Magnoliopsida</taxon>
        <taxon>Liliopsida</taxon>
        <taxon>Zingiberales</taxon>
        <taxon>Musaceae</taxon>
        <taxon>Ensete</taxon>
    </lineage>
</organism>
<evidence type="ECO:0000313" key="2">
    <source>
        <dbReference type="Proteomes" id="UP001222027"/>
    </source>
</evidence>
<comment type="caution">
    <text evidence="1">The sequence shown here is derived from an EMBL/GenBank/DDBJ whole genome shotgun (WGS) entry which is preliminary data.</text>
</comment>
<dbReference type="EMBL" id="JAQQAF010000001">
    <property type="protein sequence ID" value="KAJ8511064.1"/>
    <property type="molecule type" value="Genomic_DNA"/>
</dbReference>
<proteinExistence type="predicted"/>
<name>A0AAV8RVM1_ENSVE</name>
<dbReference type="AlphaFoldDB" id="A0AAV8RVM1"/>
<accession>A0AAV8RVM1</accession>